<dbReference type="OrthoDB" id="5851542at2759"/>
<feature type="region of interest" description="Disordered" evidence="1">
    <location>
        <begin position="208"/>
        <end position="291"/>
    </location>
</feature>
<organism evidence="2 3">
    <name type="scientific">Litomosoides sigmodontis</name>
    <name type="common">Filarial nematode worm</name>
    <dbReference type="NCBI Taxonomy" id="42156"/>
    <lineage>
        <taxon>Eukaryota</taxon>
        <taxon>Metazoa</taxon>
        <taxon>Ecdysozoa</taxon>
        <taxon>Nematoda</taxon>
        <taxon>Chromadorea</taxon>
        <taxon>Rhabditida</taxon>
        <taxon>Spirurina</taxon>
        <taxon>Spiruromorpha</taxon>
        <taxon>Filarioidea</taxon>
        <taxon>Onchocercidae</taxon>
        <taxon>Litomosoides</taxon>
    </lineage>
</organism>
<dbReference type="Proteomes" id="UP000277928">
    <property type="component" value="Unassembled WGS sequence"/>
</dbReference>
<dbReference type="OMA" id="DHVHEWI"/>
<feature type="compositionally biased region" description="Basic and acidic residues" evidence="1">
    <location>
        <begin position="146"/>
        <end position="162"/>
    </location>
</feature>
<sequence>MFRKKQLDLQMLAAMKNAKIRSKANLCFQEQITPQMSYVPRVQSSRPEQYARLLNSGSPSITQTIPPNTETKKIAKQIEDLPASTARSPSQKMEKNGKLSTEKDNKADVGNKEPEIQQYKADIPTSNNDRSDKRKRKKSKKKRKSKMNEETKDTRKSSDEKYPQSTTMPQRYRHQIPPDNVHEWISRIAHSTSPIPYFSPNKRILLIPEPTNDLNDKNEEENEENNDTLGETESNAPGKSTHSSSHTNAEEVETDVEISTETKERTTPRAPTIPTPASASINTPPSSAFLDDQPYWRKEKQQKYLKMGANSNINHAGNTGEKAKEKILWNLPDKRAEARLNRSLENSWLCTVPTAHSRTPFSREEQPIDAIRRLSHQP</sequence>
<feature type="compositionally biased region" description="Basic residues" evidence="1">
    <location>
        <begin position="133"/>
        <end position="145"/>
    </location>
</feature>
<evidence type="ECO:0000313" key="3">
    <source>
        <dbReference type="Proteomes" id="UP000277928"/>
    </source>
</evidence>
<accession>A0A3P6U407</accession>
<feature type="compositionally biased region" description="Polar residues" evidence="1">
    <location>
        <begin position="55"/>
        <end position="69"/>
    </location>
</feature>
<protein>
    <submittedName>
        <fullName evidence="2">Uncharacterized protein</fullName>
    </submittedName>
</protein>
<dbReference type="EMBL" id="UYRX01000089">
    <property type="protein sequence ID" value="VDK73398.1"/>
    <property type="molecule type" value="Genomic_DNA"/>
</dbReference>
<evidence type="ECO:0000256" key="1">
    <source>
        <dbReference type="SAM" id="MobiDB-lite"/>
    </source>
</evidence>
<keyword evidence="3" id="KW-1185">Reference proteome</keyword>
<feature type="region of interest" description="Disordered" evidence="1">
    <location>
        <begin position="356"/>
        <end position="378"/>
    </location>
</feature>
<feature type="compositionally biased region" description="Basic and acidic residues" evidence="1">
    <location>
        <begin position="70"/>
        <end position="79"/>
    </location>
</feature>
<feature type="compositionally biased region" description="Low complexity" evidence="1">
    <location>
        <begin position="268"/>
        <end position="281"/>
    </location>
</feature>
<feature type="compositionally biased region" description="Basic and acidic residues" evidence="1">
    <location>
        <begin position="92"/>
        <end position="115"/>
    </location>
</feature>
<name>A0A3P6U407_LITSI</name>
<evidence type="ECO:0000313" key="2">
    <source>
        <dbReference type="EMBL" id="VDK73398.1"/>
    </source>
</evidence>
<gene>
    <name evidence="2" type="ORF">NLS_LOCUS2101</name>
</gene>
<dbReference type="AlphaFoldDB" id="A0A3P6U407"/>
<proteinExistence type="predicted"/>
<reference evidence="2 3" key="1">
    <citation type="submission" date="2018-08" db="EMBL/GenBank/DDBJ databases">
        <authorList>
            <person name="Laetsch R D."/>
            <person name="Stevens L."/>
            <person name="Kumar S."/>
            <person name="Blaxter L. M."/>
        </authorList>
    </citation>
    <scope>NUCLEOTIDE SEQUENCE [LARGE SCALE GENOMIC DNA]</scope>
</reference>
<feature type="region of interest" description="Disordered" evidence="1">
    <location>
        <begin position="55"/>
        <end position="177"/>
    </location>
</feature>
<feature type="compositionally biased region" description="Polar residues" evidence="1">
    <location>
        <begin position="234"/>
        <end position="247"/>
    </location>
</feature>
<feature type="compositionally biased region" description="Basic and acidic residues" evidence="1">
    <location>
        <begin position="361"/>
        <end position="372"/>
    </location>
</feature>